<comment type="similarity">
    <text evidence="1 5">Belongs to the EF-Ts family.</text>
</comment>
<dbReference type="InterPro" id="IPR001816">
    <property type="entry name" value="Transl_elong_EFTs/EF1B"/>
</dbReference>
<name>A0A2S8FP72_9BACT</name>
<dbReference type="HAMAP" id="MF_00050">
    <property type="entry name" value="EF_Ts"/>
    <property type="match status" value="1"/>
</dbReference>
<dbReference type="InterPro" id="IPR014039">
    <property type="entry name" value="Transl_elong_EFTs/EF1B_dimer"/>
</dbReference>
<reference evidence="7 8" key="1">
    <citation type="submission" date="2018-02" db="EMBL/GenBank/DDBJ databases">
        <title>Comparative genomes isolates from brazilian mangrove.</title>
        <authorList>
            <person name="Araujo J.E."/>
            <person name="Taketani R.G."/>
            <person name="Silva M.C.P."/>
            <person name="Loureco M.V."/>
            <person name="Andreote F.D."/>
        </authorList>
    </citation>
    <scope>NUCLEOTIDE SEQUENCE [LARGE SCALE GENOMIC DNA]</scope>
    <source>
        <strain evidence="7 8">NAP PRIS-MGV</strain>
    </source>
</reference>
<sequence length="287" mass="31198">MTAITAGAVKALREKTGLPMMECKKALTESNGDEEKAILWLRENGKVKGIKRGDRATEFGRVSIFTEGGKGAMVEFKCESAPVTKLDEFIALADDLARVYASDSSITTAEELLAKPSTIKEGQTLGDLKDDMFNRIREVFNIGRMTRVEGSAGGYSHNSSTVSGVLVEYEGDNEDAVRDIAMHVAAMNPSVLSKDDLDPALVEKERAILKAAAMNEDSSKPENIIDKMVEGRLRSFYAQEALLEQPFVKEPKQTVGQYAKDNGVTVKAFTHWVIGDDAAPSEEAAEG</sequence>
<evidence type="ECO:0000256" key="3">
    <source>
        <dbReference type="ARBA" id="ARBA00022768"/>
    </source>
</evidence>
<comment type="function">
    <text evidence="5">Associates with the EF-Tu.GDP complex and induces the exchange of GDP to GTP. It remains bound to the aminoacyl-tRNA.EF-Tu.GTP complex up to the GTP hydrolysis stage on the ribosome.</text>
</comment>
<dbReference type="PANTHER" id="PTHR11741:SF0">
    <property type="entry name" value="ELONGATION FACTOR TS, MITOCHONDRIAL"/>
    <property type="match status" value="1"/>
</dbReference>
<keyword evidence="3 5" id="KW-0251">Elongation factor</keyword>
<dbReference type="Gene3D" id="1.10.286.20">
    <property type="match status" value="1"/>
</dbReference>
<gene>
    <name evidence="5 7" type="primary">tsf</name>
    <name evidence="7" type="ORF">C5Y98_17270</name>
</gene>
<evidence type="ECO:0000313" key="7">
    <source>
        <dbReference type="EMBL" id="PQO33967.1"/>
    </source>
</evidence>
<dbReference type="RefSeq" id="WP_105355848.1">
    <property type="nucleotide sequence ID" value="NZ_PUIB01000017.1"/>
</dbReference>
<dbReference type="Gene3D" id="3.30.479.20">
    <property type="entry name" value="Elongation factor Ts, dimerisation domain"/>
    <property type="match status" value="2"/>
</dbReference>
<accession>A0A2S8FP72</accession>
<dbReference type="SUPFAM" id="SSF54713">
    <property type="entry name" value="Elongation factor Ts (EF-Ts), dimerisation domain"/>
    <property type="match status" value="2"/>
</dbReference>
<dbReference type="CDD" id="cd14275">
    <property type="entry name" value="UBA_EF-Ts"/>
    <property type="match status" value="1"/>
</dbReference>
<comment type="caution">
    <text evidence="5">Lacks conserved residue(s) required for the propagation of feature annotation.</text>
</comment>
<dbReference type="Proteomes" id="UP000239388">
    <property type="component" value="Unassembled WGS sequence"/>
</dbReference>
<keyword evidence="5" id="KW-0963">Cytoplasm</keyword>
<proteinExistence type="inferred from homology"/>
<dbReference type="OrthoDB" id="9808348at2"/>
<evidence type="ECO:0000256" key="1">
    <source>
        <dbReference type="ARBA" id="ARBA00005532"/>
    </source>
</evidence>
<comment type="caution">
    <text evidence="7">The sequence shown here is derived from an EMBL/GenBank/DDBJ whole genome shotgun (WGS) entry which is preliminary data.</text>
</comment>
<evidence type="ECO:0000313" key="8">
    <source>
        <dbReference type="Proteomes" id="UP000239388"/>
    </source>
</evidence>
<evidence type="ECO:0000256" key="2">
    <source>
        <dbReference type="ARBA" id="ARBA00016956"/>
    </source>
</evidence>
<dbReference type="PANTHER" id="PTHR11741">
    <property type="entry name" value="ELONGATION FACTOR TS"/>
    <property type="match status" value="1"/>
</dbReference>
<dbReference type="Gene3D" id="1.10.8.10">
    <property type="entry name" value="DNA helicase RuvA subunit, C-terminal domain"/>
    <property type="match status" value="1"/>
</dbReference>
<evidence type="ECO:0000256" key="5">
    <source>
        <dbReference type="HAMAP-Rule" id="MF_00050"/>
    </source>
</evidence>
<comment type="subcellular location">
    <subcellularLocation>
        <location evidence="5">Cytoplasm</location>
    </subcellularLocation>
</comment>
<dbReference type="SUPFAM" id="SSF46934">
    <property type="entry name" value="UBA-like"/>
    <property type="match status" value="1"/>
</dbReference>
<feature type="domain" description="Translation elongation factor EFTs/EF1B dimerisation" evidence="6">
    <location>
        <begin position="71"/>
        <end position="275"/>
    </location>
</feature>
<dbReference type="FunFam" id="1.10.286.20:FF:000001">
    <property type="entry name" value="Elongation factor Ts"/>
    <property type="match status" value="1"/>
</dbReference>
<dbReference type="EMBL" id="PUIB01000017">
    <property type="protein sequence ID" value="PQO33967.1"/>
    <property type="molecule type" value="Genomic_DNA"/>
</dbReference>
<dbReference type="InterPro" id="IPR009060">
    <property type="entry name" value="UBA-like_sf"/>
</dbReference>
<dbReference type="InterPro" id="IPR036402">
    <property type="entry name" value="EF-Ts_dimer_sf"/>
</dbReference>
<dbReference type="NCBIfam" id="TIGR00116">
    <property type="entry name" value="tsf"/>
    <property type="match status" value="1"/>
</dbReference>
<dbReference type="Pfam" id="PF00889">
    <property type="entry name" value="EF_TS"/>
    <property type="match status" value="1"/>
</dbReference>
<dbReference type="GO" id="GO:0003746">
    <property type="term" value="F:translation elongation factor activity"/>
    <property type="evidence" value="ECO:0007669"/>
    <property type="project" value="UniProtKB-UniRule"/>
</dbReference>
<evidence type="ECO:0000256" key="4">
    <source>
        <dbReference type="ARBA" id="ARBA00022917"/>
    </source>
</evidence>
<evidence type="ECO:0000259" key="6">
    <source>
        <dbReference type="Pfam" id="PF00889"/>
    </source>
</evidence>
<protein>
    <recommendedName>
        <fullName evidence="2 5">Elongation factor Ts</fullName>
        <shortName evidence="5">EF-Ts</shortName>
    </recommendedName>
</protein>
<dbReference type="FunFam" id="1.10.8.10:FF:000001">
    <property type="entry name" value="Elongation factor Ts"/>
    <property type="match status" value="1"/>
</dbReference>
<dbReference type="AlphaFoldDB" id="A0A2S8FP72"/>
<dbReference type="GO" id="GO:0005737">
    <property type="term" value="C:cytoplasm"/>
    <property type="evidence" value="ECO:0007669"/>
    <property type="project" value="UniProtKB-SubCell"/>
</dbReference>
<organism evidence="7 8">
    <name type="scientific">Blastopirellula marina</name>
    <dbReference type="NCBI Taxonomy" id="124"/>
    <lineage>
        <taxon>Bacteria</taxon>
        <taxon>Pseudomonadati</taxon>
        <taxon>Planctomycetota</taxon>
        <taxon>Planctomycetia</taxon>
        <taxon>Pirellulales</taxon>
        <taxon>Pirellulaceae</taxon>
        <taxon>Blastopirellula</taxon>
    </lineage>
</organism>
<keyword evidence="4 5" id="KW-0648">Protein biosynthesis</keyword>